<dbReference type="OrthoDB" id="9770545at2"/>
<dbReference type="AlphaFoldDB" id="A0A6I5ZRJ3"/>
<dbReference type="Pfam" id="PF21113">
    <property type="entry name" value="LarA_C"/>
    <property type="match status" value="1"/>
</dbReference>
<feature type="domain" description="LarA-like N-terminal" evidence="1">
    <location>
        <begin position="12"/>
        <end position="207"/>
    </location>
</feature>
<gene>
    <name evidence="3" type="ORF">MGLY_14070</name>
</gene>
<dbReference type="InterPro" id="IPR018657">
    <property type="entry name" value="LarA-like_N"/>
</dbReference>
<reference evidence="3 4" key="1">
    <citation type="submission" date="2019-11" db="EMBL/GenBank/DDBJ databases">
        <title>Genome sequence of Moorella glycerini DSM11254.</title>
        <authorList>
            <person name="Poehlein A."/>
            <person name="Boeer T."/>
            <person name="Daniel R."/>
        </authorList>
    </citation>
    <scope>NUCLEOTIDE SEQUENCE [LARGE SCALE GENOMIC DNA]</scope>
    <source>
        <strain evidence="3 4">DSM 11254</strain>
    </source>
</reference>
<accession>A0A6I5ZRJ3</accession>
<dbReference type="Pfam" id="PF09861">
    <property type="entry name" value="Lar_N"/>
    <property type="match status" value="1"/>
</dbReference>
<evidence type="ECO:0000313" key="4">
    <source>
        <dbReference type="Proteomes" id="UP000425916"/>
    </source>
</evidence>
<dbReference type="PANTHER" id="PTHR33171:SF17">
    <property type="entry name" value="LARA-LIKE N-TERMINAL DOMAIN-CONTAINING PROTEIN"/>
    <property type="match status" value="1"/>
</dbReference>
<dbReference type="NCBIfam" id="NF033504">
    <property type="entry name" value="Ni_dep_LarA"/>
    <property type="match status" value="1"/>
</dbReference>
<proteinExistence type="predicted"/>
<protein>
    <submittedName>
        <fullName evidence="3">Uncharacterized protein</fullName>
    </submittedName>
</protein>
<sequence>MQVTFPYPGFEPLEVPAGNFLGVFAPRETAPVDEDEVIGNGFQHFIDTGPLVDICRRAKKGATGGRVKVTVVIDDNTRPTPVKKILPYLFRHLAKAGIGLEDITLLVGLGTHRRLSPAELIAKVGPDIYGRVKVVQHDYRDEGNLVHLGCTAKGTPVIVNRLAVESDLLLALGSIVPHRVAGFSGGGKMIQPGISSAATTGQTHWLSARVKGEKILGQVENEVRQEIDAVARLAGLDLIINSVLSPDGRVAGLVIGDLVAAHRQGAMLSRRIYGVNIPEQADIVITDSYPADIEMWQAAKGIYSGNLALKPGGIIILVTPCPEGVAVQHPQIEQFGYGSLAEVEALVARGEIEDLTVAAHLVHVGEVIKEKGTGILVSQGINKETAARIGFIPAASPRVALDMALAMKGKDASIIVLRHGGDILPLVGEE</sequence>
<dbReference type="EMBL" id="CP046244">
    <property type="protein sequence ID" value="QGP92051.1"/>
    <property type="molecule type" value="Genomic_DNA"/>
</dbReference>
<evidence type="ECO:0000259" key="2">
    <source>
        <dbReference type="Pfam" id="PF21113"/>
    </source>
</evidence>
<name>A0A6I5ZRJ3_9FIRM</name>
<dbReference type="Gene3D" id="3.40.50.11440">
    <property type="match status" value="1"/>
</dbReference>
<organism evidence="3 4">
    <name type="scientific">Neomoorella glycerini</name>
    <dbReference type="NCBI Taxonomy" id="55779"/>
    <lineage>
        <taxon>Bacteria</taxon>
        <taxon>Bacillati</taxon>
        <taxon>Bacillota</taxon>
        <taxon>Clostridia</taxon>
        <taxon>Neomoorellales</taxon>
        <taxon>Neomoorellaceae</taxon>
        <taxon>Neomoorella</taxon>
    </lineage>
</organism>
<feature type="domain" description="Lactate racemase C-terminal" evidence="2">
    <location>
        <begin position="279"/>
        <end position="420"/>
    </location>
</feature>
<keyword evidence="4" id="KW-1185">Reference proteome</keyword>
<dbReference type="InterPro" id="IPR048520">
    <property type="entry name" value="LarA_C"/>
</dbReference>
<dbReference type="RefSeq" id="WP_156272670.1">
    <property type="nucleotide sequence ID" value="NZ_CP046244.1"/>
</dbReference>
<dbReference type="InterPro" id="IPR048068">
    <property type="entry name" value="LarA-like"/>
</dbReference>
<evidence type="ECO:0000259" key="1">
    <source>
        <dbReference type="Pfam" id="PF09861"/>
    </source>
</evidence>
<dbReference type="InterPro" id="IPR047926">
    <property type="entry name" value="Ni_dep_LarA"/>
</dbReference>
<dbReference type="InterPro" id="IPR043166">
    <property type="entry name" value="LarA-like_C"/>
</dbReference>
<dbReference type="PANTHER" id="PTHR33171">
    <property type="entry name" value="LAR_N DOMAIN-CONTAINING PROTEIN"/>
    <property type="match status" value="1"/>
</dbReference>
<dbReference type="Gene3D" id="3.90.226.30">
    <property type="match status" value="1"/>
</dbReference>
<dbReference type="Proteomes" id="UP000425916">
    <property type="component" value="Chromosome"/>
</dbReference>
<evidence type="ECO:0000313" key="3">
    <source>
        <dbReference type="EMBL" id="QGP92051.1"/>
    </source>
</evidence>
<dbReference type="GO" id="GO:0050043">
    <property type="term" value="F:lactate racemase activity"/>
    <property type="evidence" value="ECO:0007669"/>
    <property type="project" value="InterPro"/>
</dbReference>